<evidence type="ECO:0000256" key="5">
    <source>
        <dbReference type="ARBA" id="ARBA00022839"/>
    </source>
</evidence>
<dbReference type="InterPro" id="IPR003156">
    <property type="entry name" value="DHHA1_dom"/>
</dbReference>
<organism evidence="9 10">
    <name type="scientific">Candidatus Nitrohelix vancouverensis</name>
    <dbReference type="NCBI Taxonomy" id="2705534"/>
    <lineage>
        <taxon>Bacteria</taxon>
        <taxon>Pseudomonadati</taxon>
        <taxon>Nitrospinota/Tectimicrobiota group</taxon>
        <taxon>Nitrospinota</taxon>
        <taxon>Nitrospinia</taxon>
        <taxon>Nitrospinales</taxon>
        <taxon>Nitrospinaceae</taxon>
        <taxon>Candidatus Nitrohelix</taxon>
    </lineage>
</organism>
<dbReference type="Pfam" id="PF01368">
    <property type="entry name" value="DHH"/>
    <property type="match status" value="1"/>
</dbReference>
<dbReference type="InterPro" id="IPR004610">
    <property type="entry name" value="RecJ"/>
</dbReference>
<dbReference type="Proteomes" id="UP000594464">
    <property type="component" value="Chromosome"/>
</dbReference>
<dbReference type="AlphaFoldDB" id="A0A7T0G4P2"/>
<evidence type="ECO:0000259" key="6">
    <source>
        <dbReference type="Pfam" id="PF01368"/>
    </source>
</evidence>
<feature type="domain" description="RecJ OB" evidence="8">
    <location>
        <begin position="462"/>
        <end position="568"/>
    </location>
</feature>
<keyword evidence="4" id="KW-0378">Hydrolase</keyword>
<dbReference type="SUPFAM" id="SSF64182">
    <property type="entry name" value="DHH phosphoesterases"/>
    <property type="match status" value="1"/>
</dbReference>
<dbReference type="GO" id="GO:0006310">
    <property type="term" value="P:DNA recombination"/>
    <property type="evidence" value="ECO:0007669"/>
    <property type="project" value="InterPro"/>
</dbReference>
<protein>
    <recommendedName>
        <fullName evidence="2">Single-stranded-DNA-specific exonuclease RecJ</fullName>
    </recommendedName>
</protein>
<evidence type="ECO:0000313" key="9">
    <source>
        <dbReference type="EMBL" id="QPJ66710.1"/>
    </source>
</evidence>
<reference evidence="10" key="1">
    <citation type="submission" date="2020-02" db="EMBL/GenBank/DDBJ databases">
        <title>Genomic and physiological characterization of two novel Nitrospinaceae genera.</title>
        <authorList>
            <person name="Mueller A.J."/>
            <person name="Jung M.-Y."/>
            <person name="Strachan C.R."/>
            <person name="Herbold C.W."/>
            <person name="Kirkegaard R.H."/>
            <person name="Daims H."/>
        </authorList>
    </citation>
    <scope>NUCLEOTIDE SEQUENCE [LARGE SCALE GENOMIC DNA]</scope>
</reference>
<dbReference type="GO" id="GO:0006281">
    <property type="term" value="P:DNA repair"/>
    <property type="evidence" value="ECO:0007669"/>
    <property type="project" value="InterPro"/>
</dbReference>
<evidence type="ECO:0000259" key="8">
    <source>
        <dbReference type="Pfam" id="PF17768"/>
    </source>
</evidence>
<dbReference type="Pfam" id="PF17768">
    <property type="entry name" value="RecJ_OB"/>
    <property type="match status" value="1"/>
</dbReference>
<dbReference type="PANTHER" id="PTHR30255">
    <property type="entry name" value="SINGLE-STRANDED-DNA-SPECIFIC EXONUCLEASE RECJ"/>
    <property type="match status" value="1"/>
</dbReference>
<evidence type="ECO:0000256" key="1">
    <source>
        <dbReference type="ARBA" id="ARBA00005915"/>
    </source>
</evidence>
<dbReference type="Gene3D" id="3.90.1640.30">
    <property type="match status" value="1"/>
</dbReference>
<feature type="domain" description="DDH" evidence="6">
    <location>
        <begin position="80"/>
        <end position="236"/>
    </location>
</feature>
<evidence type="ECO:0000256" key="3">
    <source>
        <dbReference type="ARBA" id="ARBA00022722"/>
    </source>
</evidence>
<dbReference type="GO" id="GO:0003676">
    <property type="term" value="F:nucleic acid binding"/>
    <property type="evidence" value="ECO:0007669"/>
    <property type="project" value="InterPro"/>
</dbReference>
<proteinExistence type="inferred from homology"/>
<accession>A0A7T0G4P2</accession>
<dbReference type="InterPro" id="IPR038763">
    <property type="entry name" value="DHH_sf"/>
</dbReference>
<dbReference type="KEGG" id="nva:G3M78_00095"/>
<keyword evidence="5 9" id="KW-0269">Exonuclease</keyword>
<dbReference type="InterPro" id="IPR041122">
    <property type="entry name" value="RecJ_OB"/>
</dbReference>
<name>A0A7T0G4P2_9BACT</name>
<dbReference type="EMBL" id="CP048620">
    <property type="protein sequence ID" value="QPJ66710.1"/>
    <property type="molecule type" value="Genomic_DNA"/>
</dbReference>
<comment type="similarity">
    <text evidence="1">Belongs to the RecJ family.</text>
</comment>
<dbReference type="Pfam" id="PF02272">
    <property type="entry name" value="DHHA1"/>
    <property type="match status" value="1"/>
</dbReference>
<feature type="domain" description="DHHA1" evidence="7">
    <location>
        <begin position="356"/>
        <end position="443"/>
    </location>
</feature>
<evidence type="ECO:0000256" key="4">
    <source>
        <dbReference type="ARBA" id="ARBA00022801"/>
    </source>
</evidence>
<dbReference type="InterPro" id="IPR001667">
    <property type="entry name" value="DDH_dom"/>
</dbReference>
<dbReference type="GO" id="GO:0008409">
    <property type="term" value="F:5'-3' exonuclease activity"/>
    <property type="evidence" value="ECO:0007669"/>
    <property type="project" value="InterPro"/>
</dbReference>
<keyword evidence="3" id="KW-0540">Nuclease</keyword>
<evidence type="ECO:0000259" key="7">
    <source>
        <dbReference type="Pfam" id="PF02272"/>
    </source>
</evidence>
<gene>
    <name evidence="9" type="primary">recJ</name>
    <name evidence="9" type="ORF">G3M78_00095</name>
</gene>
<dbReference type="Gene3D" id="3.10.310.30">
    <property type="match status" value="1"/>
</dbReference>
<dbReference type="PANTHER" id="PTHR30255:SF2">
    <property type="entry name" value="SINGLE-STRANDED-DNA-SPECIFIC EXONUCLEASE RECJ"/>
    <property type="match status" value="1"/>
</dbReference>
<evidence type="ECO:0000256" key="2">
    <source>
        <dbReference type="ARBA" id="ARBA00019841"/>
    </source>
</evidence>
<sequence length="572" mass="62747">MHFLAQSEKSEMDAGALELLSKRLARLMARLLIRRHVVTPEEARFFLQAQLSDVHDPFLMKGMKEAAERIALALERNESITVFCDYDVDGVTSAAFLYHFFKDLDAPVEYYLPERKSEGYGVNENAVRKIAASGCTLMITADCGITANKEAVVAASLGMDMIITDHHQVGTDGLPDAVAVLNPHRSDCDYPYRFLAGVGLAFKLASGVRSELHRRGRAKESLPNLKRHLDLVALGTIADVAPLTGENHILCRHGLEVARTTSKPGLQALKEICGSSGAVDPRTVGFGLGPRLNAAGRLGKADTGFHLLTEENKTKAVALARELDDSNQERKDIQEEDFKEAEYLLDRQADVNADPAIVLASEQFHSGVIGIVASRLVEKYFRPVVLIAVENGVGKASARSIPAFNLFKAFTECGEWMLQYGGHAYAAGMTIQEEKIDSFREAFLAVGNRILTEDDFIPELALDGELSIGEIDLTLQKMLNLLEPCGAENKVPLFKICSVNVDHVRTMGKDGSHVRLKLSQNGQTIEGIGFGLAADLERLDLQAPVDLACEIQLNDWGGRRKVELVIKDIRQI</sequence>
<evidence type="ECO:0000313" key="10">
    <source>
        <dbReference type="Proteomes" id="UP000594464"/>
    </source>
</evidence>
<dbReference type="NCBIfam" id="TIGR00644">
    <property type="entry name" value="recJ"/>
    <property type="match status" value="1"/>
</dbReference>
<dbReference type="InterPro" id="IPR051673">
    <property type="entry name" value="SSDNA_exonuclease_RecJ"/>
</dbReference>